<dbReference type="AlphaFoldDB" id="A0A9Q1MDX6"/>
<dbReference type="Pfam" id="PF02861">
    <property type="entry name" value="Clp_N"/>
    <property type="match status" value="1"/>
</dbReference>
<keyword evidence="1" id="KW-0677">Repeat</keyword>
<sequence>MPNSPVASEELSPVQEDSYAAARRLEFNGKETAPEQTLAEIVRNNRANVQGNKLDFYPPIIKDGLKVVRLNHAKIKEQCTKWETALIGQKMAVQALSTVTPTSKGINQINYRVPASSLSTKNPLEQKILQSQWLGNPIKFSIQSKNFKPFISKHLPIKATLSFSLPYGKPEPAVSIEKLPKWSSKAIKSFAMGELEARKLKYSTTGTEALLMGILIEGTNFASKYLRGNGITLFKVREETIKIGGKADYFYFSPEHPPLTEDAQRALDWALDEKLKSGDNGEITTTHLLLGVWSQQGSPGYKVLATLGFNDEKAKELENVISEPGFVED</sequence>
<comment type="caution">
    <text evidence="3">The sequence shown here is derived from an EMBL/GenBank/DDBJ whole genome shotgun (WGS) entry which is preliminary data.</text>
</comment>
<dbReference type="PANTHER" id="PTHR47016:SF4">
    <property type="entry name" value="ATP-DEPENDENT CLP PROTEASE ATP-BINDING SUBUNIT CLPT2, CHLOROPLASTIC-LIKE"/>
    <property type="match status" value="1"/>
</dbReference>
<accession>A0A9Q1MDX6</accession>
<dbReference type="InterPro" id="IPR036628">
    <property type="entry name" value="Clp_N_dom_sf"/>
</dbReference>
<feature type="domain" description="Clp R" evidence="2">
    <location>
        <begin position="179"/>
        <end position="324"/>
    </location>
</feature>
<protein>
    <recommendedName>
        <fullName evidence="2">Clp R domain-containing protein</fullName>
    </recommendedName>
</protein>
<dbReference type="PROSITE" id="PS51903">
    <property type="entry name" value="CLP_R"/>
    <property type="match status" value="1"/>
</dbReference>
<dbReference type="PANTHER" id="PTHR47016">
    <property type="entry name" value="ATP-DEPENDENT CLP PROTEASE ATP-BINDING SUBUNIT CLPT1, CHLOROPLASTIC"/>
    <property type="match status" value="1"/>
</dbReference>
<dbReference type="InterPro" id="IPR004176">
    <property type="entry name" value="Clp_R_N"/>
</dbReference>
<dbReference type="InterPro" id="IPR044217">
    <property type="entry name" value="CLPT1/2"/>
</dbReference>
<gene>
    <name evidence="3" type="ORF">K7X08_013165</name>
</gene>
<evidence type="ECO:0000256" key="1">
    <source>
        <dbReference type="PROSITE-ProRule" id="PRU01251"/>
    </source>
</evidence>
<organism evidence="3 4">
    <name type="scientific">Anisodus acutangulus</name>
    <dbReference type="NCBI Taxonomy" id="402998"/>
    <lineage>
        <taxon>Eukaryota</taxon>
        <taxon>Viridiplantae</taxon>
        <taxon>Streptophyta</taxon>
        <taxon>Embryophyta</taxon>
        <taxon>Tracheophyta</taxon>
        <taxon>Spermatophyta</taxon>
        <taxon>Magnoliopsida</taxon>
        <taxon>eudicotyledons</taxon>
        <taxon>Gunneridae</taxon>
        <taxon>Pentapetalae</taxon>
        <taxon>asterids</taxon>
        <taxon>lamiids</taxon>
        <taxon>Solanales</taxon>
        <taxon>Solanaceae</taxon>
        <taxon>Solanoideae</taxon>
        <taxon>Hyoscyameae</taxon>
        <taxon>Anisodus</taxon>
    </lineage>
</organism>
<dbReference type="Gene3D" id="1.10.1780.10">
    <property type="entry name" value="Clp, N-terminal domain"/>
    <property type="match status" value="1"/>
</dbReference>
<keyword evidence="4" id="KW-1185">Reference proteome</keyword>
<evidence type="ECO:0000259" key="2">
    <source>
        <dbReference type="PROSITE" id="PS51903"/>
    </source>
</evidence>
<name>A0A9Q1MDX6_9SOLA</name>
<dbReference type="OrthoDB" id="2014724at2759"/>
<evidence type="ECO:0000313" key="3">
    <source>
        <dbReference type="EMBL" id="KAJ8555669.1"/>
    </source>
</evidence>
<proteinExistence type="predicted"/>
<dbReference type="SUPFAM" id="SSF81923">
    <property type="entry name" value="Double Clp-N motif"/>
    <property type="match status" value="1"/>
</dbReference>
<dbReference type="Proteomes" id="UP001152561">
    <property type="component" value="Unassembled WGS sequence"/>
</dbReference>
<dbReference type="EMBL" id="JAJAGQ010000008">
    <property type="protein sequence ID" value="KAJ8555669.1"/>
    <property type="molecule type" value="Genomic_DNA"/>
</dbReference>
<reference evidence="4" key="1">
    <citation type="journal article" date="2023" name="Proc. Natl. Acad. Sci. U.S.A.">
        <title>Genomic and structural basis for evolution of tropane alkaloid biosynthesis.</title>
        <authorList>
            <person name="Wanga Y.-J."/>
            <person name="Taina T."/>
            <person name="Yua J.-Y."/>
            <person name="Lia J."/>
            <person name="Xua B."/>
            <person name="Chenc J."/>
            <person name="D'Auriad J.C."/>
            <person name="Huanga J.-P."/>
            <person name="Huanga S.-X."/>
        </authorList>
    </citation>
    <scope>NUCLEOTIDE SEQUENCE [LARGE SCALE GENOMIC DNA]</scope>
    <source>
        <strain evidence="4">cv. KIB-2019</strain>
    </source>
</reference>
<evidence type="ECO:0000313" key="4">
    <source>
        <dbReference type="Proteomes" id="UP001152561"/>
    </source>
</evidence>